<dbReference type="Pfam" id="PF14905">
    <property type="entry name" value="OMP_b-brl_3"/>
    <property type="match status" value="1"/>
</dbReference>
<evidence type="ECO:0000313" key="4">
    <source>
        <dbReference type="EMBL" id="QEC63264.1"/>
    </source>
</evidence>
<proteinExistence type="predicted"/>
<evidence type="ECO:0000256" key="2">
    <source>
        <dbReference type="SAM" id="SignalP"/>
    </source>
</evidence>
<dbReference type="Pfam" id="PF13620">
    <property type="entry name" value="CarboxypepD_reg"/>
    <property type="match status" value="1"/>
</dbReference>
<name>A0A5B8UW18_9SPHI</name>
<evidence type="ECO:0000313" key="5">
    <source>
        <dbReference type="Proteomes" id="UP000321479"/>
    </source>
</evidence>
<protein>
    <submittedName>
        <fullName evidence="4">Outer membrane beta-barrel protein</fullName>
    </submittedName>
</protein>
<evidence type="ECO:0000256" key="1">
    <source>
        <dbReference type="SAM" id="MobiDB-lite"/>
    </source>
</evidence>
<dbReference type="EMBL" id="CP042436">
    <property type="protein sequence ID" value="QEC63264.1"/>
    <property type="molecule type" value="Genomic_DNA"/>
</dbReference>
<organism evidence="4 5">
    <name type="scientific">Mucilaginibacter ginsenosidivorans</name>
    <dbReference type="NCBI Taxonomy" id="398053"/>
    <lineage>
        <taxon>Bacteria</taxon>
        <taxon>Pseudomonadati</taxon>
        <taxon>Bacteroidota</taxon>
        <taxon>Sphingobacteriia</taxon>
        <taxon>Sphingobacteriales</taxon>
        <taxon>Sphingobacteriaceae</taxon>
        <taxon>Mucilaginibacter</taxon>
    </lineage>
</organism>
<feature type="compositionally biased region" description="Gly residues" evidence="1">
    <location>
        <begin position="926"/>
        <end position="944"/>
    </location>
</feature>
<dbReference type="SUPFAM" id="SSF56935">
    <property type="entry name" value="Porins"/>
    <property type="match status" value="1"/>
</dbReference>
<feature type="domain" description="Outer membrane protein beta-barrel" evidence="3">
    <location>
        <begin position="447"/>
        <end position="750"/>
    </location>
</feature>
<feature type="chain" id="PRO_5022994394" evidence="2">
    <location>
        <begin position="21"/>
        <end position="944"/>
    </location>
</feature>
<accession>A0A5B8UW18</accession>
<dbReference type="InterPro" id="IPR008969">
    <property type="entry name" value="CarboxyPept-like_regulatory"/>
</dbReference>
<dbReference type="SUPFAM" id="SSF49464">
    <property type="entry name" value="Carboxypeptidase regulatory domain-like"/>
    <property type="match status" value="1"/>
</dbReference>
<dbReference type="Gene3D" id="2.60.40.1120">
    <property type="entry name" value="Carboxypeptidase-like, regulatory domain"/>
    <property type="match status" value="1"/>
</dbReference>
<dbReference type="Proteomes" id="UP000321479">
    <property type="component" value="Chromosome"/>
</dbReference>
<gene>
    <name evidence="4" type="ORF">FRZ54_11970</name>
</gene>
<feature type="region of interest" description="Disordered" evidence="1">
    <location>
        <begin position="919"/>
        <end position="944"/>
    </location>
</feature>
<feature type="signal peptide" evidence="2">
    <location>
        <begin position="1"/>
        <end position="20"/>
    </location>
</feature>
<sequence>MKLKYLLAAILFILTANVYAQNGRQISGVVKDSTGTTLPGASVKLLTGKDSVTVATDGNGRFTFSAVTVNQFSLVIYSIGYEGLKRKYNLAPGNTDAELAPIILKSESRTLNQVNIVDVNAVKIKEDTVEYNAAAYKVRQGAVVEDAIKKMPGLDVDKDGNITAQGKSVSKVRLNGKDYMAGDVTSLTRNLPADLVQSVQVVDDYGDQANITGIKSGDPQKVLNINIRKDKNYGYFGQGTLGGGRDAIPQVDGTKEGGRYIASTNIFSFSGDRQIAVSGNLNNTNTNLFNFGGGGPGGGRRGGGPPGLFGGNTNGITTARSLGFNYRDSWGKKITVYGSYSFADNTVNTITSSLQNNISLQFPSTNTSNSVEKDENINHRVNFNLEYKPDTVNYIKFSPTFSYGGVHTNETATSLLTSNADTTSFYNLALLSHSSAPNFGGGLLYNHRFNSHGRNFSVFITGGSTTSNYYQNPVYDYLAGKANAPVNQMINTDSRTDSVGASFSYIEPIGKQSYLELNYNYHNAHTTADKLTDTLTDAGQSNRYDLLSNDYNFNFITNRVGLNFRYIDKKYNYTLGVAAVPSVLEGSSSISAPTHVSTFNFSPVARFIYNFSRTQAITINYTGSPMSPTYAELQPVVDYSSASYPVQGNPNLSPQYNNTFSLRYNKFDFASGNVFFSNLNFTQTNNKIVANTVTFPRNYTDPKLAGTILTQYTNASGYYSASAFYLYAKPWQKRKYTLFINGNISYNNNISYISNIDSVNFDETTQKNIAKNLVLTQGARFRVDITDIIDAEANASYSINHSNNSISQANVNNNFRTITLGLNGKNYLWKDWTLSYDYTKTIYQGYTGATNPNILNTYVERRFLKSNVGTLRFSVFDVFNENTGFTSTQTAYSISQSNVNRLGRYYLLTFTLRLQKFAGQPPRGPGGPGGFRGPGGGRPPGEPD</sequence>
<reference evidence="4 5" key="1">
    <citation type="journal article" date="2017" name="Curr. Microbiol.">
        <title>Mucilaginibacter ginsenosidivorans sp. nov., Isolated from Soil of Ginseng Field.</title>
        <authorList>
            <person name="Kim M.M."/>
            <person name="Siddiqi M.Z."/>
            <person name="Im W.T."/>
        </authorList>
    </citation>
    <scope>NUCLEOTIDE SEQUENCE [LARGE SCALE GENOMIC DNA]</scope>
    <source>
        <strain evidence="4 5">Gsoil 3017</strain>
    </source>
</reference>
<keyword evidence="5" id="KW-1185">Reference proteome</keyword>
<dbReference type="KEGG" id="mgin:FRZ54_11970"/>
<dbReference type="AlphaFoldDB" id="A0A5B8UW18"/>
<dbReference type="RefSeq" id="WP_147031840.1">
    <property type="nucleotide sequence ID" value="NZ_CP042436.1"/>
</dbReference>
<dbReference type="InterPro" id="IPR041700">
    <property type="entry name" value="OMP_b-brl_3"/>
</dbReference>
<dbReference type="OrthoDB" id="1086219at2"/>
<keyword evidence="2" id="KW-0732">Signal</keyword>
<evidence type="ECO:0000259" key="3">
    <source>
        <dbReference type="Pfam" id="PF14905"/>
    </source>
</evidence>